<name>A0AAE8Y0S8_9VIRU</name>
<feature type="transmembrane region" description="Helical" evidence="1">
    <location>
        <begin position="154"/>
        <end position="174"/>
    </location>
</feature>
<evidence type="ECO:0000313" key="2">
    <source>
        <dbReference type="EMBL" id="UBZ25503.1"/>
    </source>
</evidence>
<gene>
    <name evidence="2" type="ORF">CcNV_019</name>
</gene>
<dbReference type="EMBL" id="MZ311577">
    <property type="protein sequence ID" value="UBZ25503.1"/>
    <property type="molecule type" value="Genomic_DNA"/>
</dbReference>
<keyword evidence="1" id="KW-1133">Transmembrane helix</keyword>
<keyword evidence="1" id="KW-0472">Membrane</keyword>
<protein>
    <submittedName>
        <fullName evidence="2">Uncharacterized protein</fullName>
    </submittedName>
</protein>
<evidence type="ECO:0000313" key="3">
    <source>
        <dbReference type="Proteomes" id="UP000831195"/>
    </source>
</evidence>
<dbReference type="Proteomes" id="UP000831195">
    <property type="component" value="Segment"/>
</dbReference>
<keyword evidence="1" id="KW-0812">Transmembrane</keyword>
<reference evidence="2" key="1">
    <citation type="journal article" date="2021" name="Viruses">
        <title>Identification and Full Characterisation of Two Novel Crustacean Infecting Members of the Family Nudiviridae Provides Support for Two Subfamilies.</title>
        <authorList>
            <person name="Bateman K.S."/>
            <person name="Kerr R."/>
            <person name="Stentiford G.D."/>
            <person name="Bean T.P."/>
            <person name="Hooper C."/>
            <person name="Van Eynde B."/>
            <person name="Delbare D."/>
            <person name="Bojko J."/>
            <person name="Christiaens O."/>
            <person name="Taning C.N.T."/>
            <person name="Smagghe G."/>
            <person name="van Oers M.M."/>
            <person name="van Aerle R."/>
        </authorList>
    </citation>
    <scope>NUCLEOTIDE SEQUENCE</scope>
    <source>
        <strain evidence="2">AN1</strain>
    </source>
</reference>
<sequence length="189" mass="21249">MSWLTLLTITTWGVVLTYGAPIPLNLTLPELPLLEPSLPLNTTIVELLVLEQPPTLIEGLTTPPPVIVLNNSILPLPVLEQPPTLVEGITTLPPPVTVLENPILPLPGLIDYRVNEMAAYKELTEYIRKSRNDTLHFQQELKEHQMCLHYKYDILLFLLVPIALTLLIAVIGWINAKRTAHRYNVANNF</sequence>
<evidence type="ECO:0000256" key="1">
    <source>
        <dbReference type="SAM" id="Phobius"/>
    </source>
</evidence>
<accession>A0AAE8Y0S8</accession>
<keyword evidence="3" id="KW-1185">Reference proteome</keyword>
<organism evidence="2 3">
    <name type="scientific">Crangon crangon nudivirus</name>
    <dbReference type="NCBI Taxonomy" id="2880838"/>
    <lineage>
        <taxon>Viruses</taxon>
        <taxon>Viruses incertae sedis</taxon>
        <taxon>Naldaviricetes</taxon>
        <taxon>Lefavirales</taxon>
        <taxon>Nudiviridae</taxon>
        <taxon>Gammanudivirus</taxon>
        <taxon>Gammanudivirus cracrangonis</taxon>
    </lineage>
</organism>
<proteinExistence type="predicted"/>